<feature type="domain" description="DUF7737" evidence="4">
    <location>
        <begin position="504"/>
        <end position="605"/>
    </location>
</feature>
<proteinExistence type="predicted"/>
<evidence type="ECO:0000313" key="5">
    <source>
        <dbReference type="EMBL" id="ERI73751.1"/>
    </source>
</evidence>
<evidence type="ECO:0008006" key="7">
    <source>
        <dbReference type="Google" id="ProtNLM"/>
    </source>
</evidence>
<dbReference type="Pfam" id="PF18991">
    <property type="entry name" value="DUF5724"/>
    <property type="match status" value="1"/>
</dbReference>
<keyword evidence="1" id="KW-0175">Coiled coil</keyword>
<accession>A0ABC9TRA1</accession>
<dbReference type="InterPro" id="IPR025406">
    <property type="entry name" value="DUF4132"/>
</dbReference>
<dbReference type="InterPro" id="IPR056639">
    <property type="entry name" value="DUF7737"/>
</dbReference>
<evidence type="ECO:0000259" key="3">
    <source>
        <dbReference type="Pfam" id="PF18991"/>
    </source>
</evidence>
<evidence type="ECO:0000313" key="6">
    <source>
        <dbReference type="Proteomes" id="UP000016491"/>
    </source>
</evidence>
<dbReference type="AlphaFoldDB" id="A0ABC9TRA1"/>
<gene>
    <name evidence="5" type="ORF">CLOSYM_04660</name>
</gene>
<comment type="caution">
    <text evidence="5">The sequence shown here is derived from an EMBL/GenBank/DDBJ whole genome shotgun (WGS) entry which is preliminary data.</text>
</comment>
<dbReference type="Pfam" id="PF13569">
    <property type="entry name" value="DUF4132"/>
    <property type="match status" value="1"/>
</dbReference>
<name>A0ABC9TRA1_CLOSY</name>
<reference evidence="5 6" key="1">
    <citation type="submission" date="2013-07" db="EMBL/GenBank/DDBJ databases">
        <authorList>
            <person name="Weinstock G."/>
            <person name="Sodergren E."/>
            <person name="Wylie T."/>
            <person name="Fulton L."/>
            <person name="Fulton R."/>
            <person name="Fronick C."/>
            <person name="O'Laughlin M."/>
            <person name="Godfrey J."/>
            <person name="Miner T."/>
            <person name="Herter B."/>
            <person name="Appelbaum E."/>
            <person name="Cordes M."/>
            <person name="Lek S."/>
            <person name="Wollam A."/>
            <person name="Pepin K.H."/>
            <person name="Palsikar V.B."/>
            <person name="Mitreva M."/>
            <person name="Wilson R.K."/>
        </authorList>
    </citation>
    <scope>NUCLEOTIDE SEQUENCE [LARGE SCALE GENOMIC DNA]</scope>
    <source>
        <strain evidence="5 6">ATCC 14940</strain>
    </source>
</reference>
<dbReference type="Pfam" id="PF24879">
    <property type="entry name" value="DUF7737"/>
    <property type="match status" value="1"/>
</dbReference>
<protein>
    <recommendedName>
        <fullName evidence="7">DUF4132 domain-containing protein</fullName>
    </recommendedName>
</protein>
<dbReference type="InterPro" id="IPR043782">
    <property type="entry name" value="DUF5724"/>
</dbReference>
<dbReference type="EMBL" id="AWSU01000371">
    <property type="protein sequence ID" value="ERI73751.1"/>
    <property type="molecule type" value="Genomic_DNA"/>
</dbReference>
<feature type="domain" description="DUF5724" evidence="3">
    <location>
        <begin position="2"/>
        <end position="174"/>
    </location>
</feature>
<evidence type="ECO:0000256" key="1">
    <source>
        <dbReference type="SAM" id="Coils"/>
    </source>
</evidence>
<evidence type="ECO:0000259" key="2">
    <source>
        <dbReference type="Pfam" id="PF13569"/>
    </source>
</evidence>
<evidence type="ECO:0000259" key="4">
    <source>
        <dbReference type="Pfam" id="PF24879"/>
    </source>
</evidence>
<dbReference type="Proteomes" id="UP000016491">
    <property type="component" value="Unassembled WGS sequence"/>
</dbReference>
<organism evidence="5 6">
    <name type="scientific">[Clostridium] symbiosum ATCC 14940</name>
    <dbReference type="NCBI Taxonomy" id="411472"/>
    <lineage>
        <taxon>Bacteria</taxon>
        <taxon>Bacillati</taxon>
        <taxon>Bacillota</taxon>
        <taxon>Clostridia</taxon>
        <taxon>Lachnospirales</taxon>
        <taxon>Lachnospiraceae</taxon>
        <taxon>Otoolea</taxon>
    </lineage>
</organism>
<sequence length="606" mass="69343">MAHTGERLDEFTTSMVAKFTPLTPEELQDGAFDIHWFFEAYEMLGEKEFKLLYDAAKYSSAGAAHARARKYADAALGKVEKEALKAEIAEKRNKDLLMSIGLLPLAPESKDEEDRKRREEDLLDRYQFIQKFRKESRNYGAQRRASEGRAAALALQNLSVNAGFTDVTRLTLRMENRLVETMDRYFEWAPLDELELRILVDENGKSSLQCQKGGKLLKAIPAKYKKNEIVAEYQEVNKKLKEQYSRTRQMMEQAMEDRTSFEIWEFLELAKNPVVRPITSPLVVMVAGEAGDIPGSRLSGKTAASYDGEAAEGAGMRMGFLTEEGLRDWSGTLTPVKRDDKILIAHPSDLYKEGHWHEYQKFLFDNQLRQPFKQVFRELYVKLQEELDKDDSRMFSGNQIQPQKTVGALRSRRWVADYEDGLQKIYYKENIVARIYAMADWFSPSDVEAPTLEWVVFSDRKTFKPLKIREIPDVLYSEVMRDVDLAVSVAHAGGVDPETSHSTVEMRKAVVECNLELFKIKNVRLEGSHAFIDGKLGQYTVHLGSGVVHQMGNAMLFVVPVHSQHRGRIFLPFVDDDPKTAEIMSKILLFAEDNKIKDPTILEQIR</sequence>
<feature type="coiled-coil region" evidence="1">
    <location>
        <begin position="230"/>
        <end position="257"/>
    </location>
</feature>
<feature type="domain" description="DUF4132" evidence="2">
    <location>
        <begin position="214"/>
        <end position="414"/>
    </location>
</feature>